<comment type="caution">
    <text evidence="1">The sequence shown here is derived from an EMBL/GenBank/DDBJ whole genome shotgun (WGS) entry which is preliminary data.</text>
</comment>
<keyword evidence="2" id="KW-1185">Reference proteome</keyword>
<organism evidence="1 2">
    <name type="scientific">Senna tora</name>
    <dbReference type="NCBI Taxonomy" id="362788"/>
    <lineage>
        <taxon>Eukaryota</taxon>
        <taxon>Viridiplantae</taxon>
        <taxon>Streptophyta</taxon>
        <taxon>Embryophyta</taxon>
        <taxon>Tracheophyta</taxon>
        <taxon>Spermatophyta</taxon>
        <taxon>Magnoliopsida</taxon>
        <taxon>eudicotyledons</taxon>
        <taxon>Gunneridae</taxon>
        <taxon>Pentapetalae</taxon>
        <taxon>rosids</taxon>
        <taxon>fabids</taxon>
        <taxon>Fabales</taxon>
        <taxon>Fabaceae</taxon>
        <taxon>Caesalpinioideae</taxon>
        <taxon>Cassia clade</taxon>
        <taxon>Senna</taxon>
    </lineage>
</organism>
<proteinExistence type="predicted"/>
<reference evidence="1" key="1">
    <citation type="submission" date="2020-09" db="EMBL/GenBank/DDBJ databases">
        <title>Genome-Enabled Discovery of Anthraquinone Biosynthesis in Senna tora.</title>
        <authorList>
            <person name="Kang S.-H."/>
            <person name="Pandey R.P."/>
            <person name="Lee C.-M."/>
            <person name="Sim J.-S."/>
            <person name="Jeong J.-T."/>
            <person name="Choi B.-S."/>
            <person name="Jung M."/>
            <person name="Ginzburg D."/>
            <person name="Zhao K."/>
            <person name="Won S.Y."/>
            <person name="Oh T.-J."/>
            <person name="Yu Y."/>
            <person name="Kim N.-H."/>
            <person name="Lee O.R."/>
            <person name="Lee T.-H."/>
            <person name="Bashyal P."/>
            <person name="Kim T.-S."/>
            <person name="Lee W.-H."/>
            <person name="Kawkins C."/>
            <person name="Kim C.-K."/>
            <person name="Kim J.S."/>
            <person name="Ahn B.O."/>
            <person name="Rhee S.Y."/>
            <person name="Sohng J.K."/>
        </authorList>
    </citation>
    <scope>NUCLEOTIDE SEQUENCE</scope>
    <source>
        <tissue evidence="1">Leaf</tissue>
    </source>
</reference>
<gene>
    <name evidence="1" type="ORF">G2W53_035298</name>
</gene>
<sequence length="39" mass="4411">MAARFEKLVAQDSSYSFGATCRTSLSLLFYTAYDTFSNF</sequence>
<dbReference type="Proteomes" id="UP000634136">
    <property type="component" value="Unassembled WGS sequence"/>
</dbReference>
<evidence type="ECO:0000313" key="1">
    <source>
        <dbReference type="EMBL" id="KAF7808555.1"/>
    </source>
</evidence>
<dbReference type="AlphaFoldDB" id="A0A834SQ41"/>
<protein>
    <submittedName>
        <fullName evidence="1">Uncharacterized protein</fullName>
    </submittedName>
</protein>
<name>A0A834SQ41_9FABA</name>
<accession>A0A834SQ41</accession>
<evidence type="ECO:0000313" key="2">
    <source>
        <dbReference type="Proteomes" id="UP000634136"/>
    </source>
</evidence>
<dbReference type="EMBL" id="JAAIUW010000011">
    <property type="protein sequence ID" value="KAF7808555.1"/>
    <property type="molecule type" value="Genomic_DNA"/>
</dbReference>